<keyword evidence="6" id="KW-0813">Transport</keyword>
<dbReference type="InterPro" id="IPR001626">
    <property type="entry name" value="ABC_TroCD"/>
</dbReference>
<protein>
    <submittedName>
        <fullName evidence="8">High-affinity zinc uptake system membrane protein ZnuB</fullName>
    </submittedName>
</protein>
<keyword evidence="4 7" id="KW-1133">Transmembrane helix</keyword>
<reference evidence="8 9" key="1">
    <citation type="submission" date="2019-02" db="EMBL/GenBank/DDBJ databases">
        <title>Deep-cultivation of Planctomycetes and their phenomic and genomic characterization uncovers novel biology.</title>
        <authorList>
            <person name="Wiegand S."/>
            <person name="Jogler M."/>
            <person name="Boedeker C."/>
            <person name="Pinto D."/>
            <person name="Vollmers J."/>
            <person name="Rivas-Marin E."/>
            <person name="Kohn T."/>
            <person name="Peeters S.H."/>
            <person name="Heuer A."/>
            <person name="Rast P."/>
            <person name="Oberbeckmann S."/>
            <person name="Bunk B."/>
            <person name="Jeske O."/>
            <person name="Meyerdierks A."/>
            <person name="Storesund J.E."/>
            <person name="Kallscheuer N."/>
            <person name="Luecker S."/>
            <person name="Lage O.M."/>
            <person name="Pohl T."/>
            <person name="Merkel B.J."/>
            <person name="Hornburger P."/>
            <person name="Mueller R.-W."/>
            <person name="Bruemmer F."/>
            <person name="Labrenz M."/>
            <person name="Spormann A.M."/>
            <person name="Op den Camp H."/>
            <person name="Overmann J."/>
            <person name="Amann R."/>
            <person name="Jetten M.S.M."/>
            <person name="Mascher T."/>
            <person name="Medema M.H."/>
            <person name="Devos D.P."/>
            <person name="Kaster A.-K."/>
            <person name="Ovreas L."/>
            <person name="Rohde M."/>
            <person name="Galperin M.Y."/>
            <person name="Jogler C."/>
        </authorList>
    </citation>
    <scope>NUCLEOTIDE SEQUENCE [LARGE SCALE GENOMIC DNA]</scope>
    <source>
        <strain evidence="8 9">Pla133</strain>
    </source>
</reference>
<evidence type="ECO:0000256" key="6">
    <source>
        <dbReference type="RuleBase" id="RU003943"/>
    </source>
</evidence>
<keyword evidence="9" id="KW-1185">Reference proteome</keyword>
<keyword evidence="3 6" id="KW-0812">Transmembrane</keyword>
<dbReference type="PANTHER" id="PTHR30477">
    <property type="entry name" value="ABC-TRANSPORTER METAL-BINDING PROTEIN"/>
    <property type="match status" value="1"/>
</dbReference>
<dbReference type="GO" id="GO:0043190">
    <property type="term" value="C:ATP-binding cassette (ABC) transporter complex"/>
    <property type="evidence" value="ECO:0007669"/>
    <property type="project" value="InterPro"/>
</dbReference>
<keyword evidence="5 7" id="KW-0472">Membrane</keyword>
<evidence type="ECO:0000256" key="2">
    <source>
        <dbReference type="ARBA" id="ARBA00008034"/>
    </source>
</evidence>
<evidence type="ECO:0000313" key="8">
    <source>
        <dbReference type="EMBL" id="QDU69160.1"/>
    </source>
</evidence>
<dbReference type="EMBL" id="CP036287">
    <property type="protein sequence ID" value="QDU69160.1"/>
    <property type="molecule type" value="Genomic_DNA"/>
</dbReference>
<dbReference type="AlphaFoldDB" id="A0A518BQC5"/>
<name>A0A518BQC5_9BACT</name>
<feature type="transmembrane region" description="Helical" evidence="7">
    <location>
        <begin position="199"/>
        <end position="227"/>
    </location>
</feature>
<dbReference type="Pfam" id="PF00950">
    <property type="entry name" value="ABC-3"/>
    <property type="match status" value="1"/>
</dbReference>
<proteinExistence type="inferred from homology"/>
<dbReference type="Proteomes" id="UP000316921">
    <property type="component" value="Chromosome"/>
</dbReference>
<dbReference type="Gene3D" id="1.10.3470.10">
    <property type="entry name" value="ABC transporter involved in vitamin B12 uptake, BtuC"/>
    <property type="match status" value="1"/>
</dbReference>
<evidence type="ECO:0000256" key="5">
    <source>
        <dbReference type="ARBA" id="ARBA00023136"/>
    </source>
</evidence>
<dbReference type="GO" id="GO:0055085">
    <property type="term" value="P:transmembrane transport"/>
    <property type="evidence" value="ECO:0007669"/>
    <property type="project" value="InterPro"/>
</dbReference>
<evidence type="ECO:0000256" key="3">
    <source>
        <dbReference type="ARBA" id="ARBA00022692"/>
    </source>
</evidence>
<feature type="transmembrane region" description="Helical" evidence="7">
    <location>
        <begin position="239"/>
        <end position="262"/>
    </location>
</feature>
<gene>
    <name evidence="8" type="primary">znuB</name>
    <name evidence="8" type="ORF">Pla133_42760</name>
</gene>
<evidence type="ECO:0000256" key="1">
    <source>
        <dbReference type="ARBA" id="ARBA00004141"/>
    </source>
</evidence>
<evidence type="ECO:0000256" key="4">
    <source>
        <dbReference type="ARBA" id="ARBA00022989"/>
    </source>
</evidence>
<feature type="transmembrane region" description="Helical" evidence="7">
    <location>
        <begin position="12"/>
        <end position="33"/>
    </location>
</feature>
<evidence type="ECO:0000256" key="7">
    <source>
        <dbReference type="SAM" id="Phobius"/>
    </source>
</evidence>
<comment type="subcellular location">
    <subcellularLocation>
        <location evidence="6">Cell membrane</location>
        <topology evidence="6">Multi-pass membrane protein</topology>
    </subcellularLocation>
    <subcellularLocation>
        <location evidence="1">Membrane</location>
        <topology evidence="1">Multi-pass membrane protein</topology>
    </subcellularLocation>
</comment>
<feature type="transmembrane region" description="Helical" evidence="7">
    <location>
        <begin position="115"/>
        <end position="135"/>
    </location>
</feature>
<feature type="transmembrane region" description="Helical" evidence="7">
    <location>
        <begin position="40"/>
        <end position="62"/>
    </location>
</feature>
<dbReference type="GO" id="GO:0010043">
    <property type="term" value="P:response to zinc ion"/>
    <property type="evidence" value="ECO:0007669"/>
    <property type="project" value="TreeGrafter"/>
</dbReference>
<feature type="transmembrane region" description="Helical" evidence="7">
    <location>
        <begin position="82"/>
        <end position="103"/>
    </location>
</feature>
<evidence type="ECO:0000313" key="9">
    <source>
        <dbReference type="Proteomes" id="UP000316921"/>
    </source>
</evidence>
<dbReference type="PANTHER" id="PTHR30477:SF0">
    <property type="entry name" value="METAL TRANSPORT SYSTEM MEMBRANE PROTEIN TM_0125-RELATED"/>
    <property type="match status" value="1"/>
</dbReference>
<accession>A0A518BQC5</accession>
<dbReference type="KEGG" id="pbap:Pla133_42760"/>
<dbReference type="SUPFAM" id="SSF81345">
    <property type="entry name" value="ABC transporter involved in vitamin B12 uptake, BtuC"/>
    <property type="match status" value="1"/>
</dbReference>
<sequence length="293" mass="30513">MSLPLILELFGPAIVATLLAALLCPAVGALLFVRRSAFHGVVLPQVAAAGTAAGFAVLPWWTLHVGLAGMTTLEAVDSPHALAGYLLGWAFAGTALGLGLLHAFGRREGADPARLAVLFAVASALTTLCALSAPVGGERIDAMLKGEILTLDWHAVEVLGGSYALVALLLARFGRELWLVGLDPELAQVLGFDRRRLELIWLGLVGITVAIGSLLVGPVVLFGLLVIPPLAARQVARSLRGFQVVAVLLGFAGAVGGLALSFWADWPLGPSVVVACALCLPPAWAEGRRRRLP</sequence>
<dbReference type="InterPro" id="IPR037294">
    <property type="entry name" value="ABC_BtuC-like"/>
</dbReference>
<comment type="similarity">
    <text evidence="2 6">Belongs to the ABC-3 integral membrane protein family.</text>
</comment>
<organism evidence="8 9">
    <name type="scientific">Engelhardtia mirabilis</name>
    <dbReference type="NCBI Taxonomy" id="2528011"/>
    <lineage>
        <taxon>Bacteria</taxon>
        <taxon>Pseudomonadati</taxon>
        <taxon>Planctomycetota</taxon>
        <taxon>Planctomycetia</taxon>
        <taxon>Planctomycetia incertae sedis</taxon>
        <taxon>Engelhardtia</taxon>
    </lineage>
</organism>
<dbReference type="RefSeq" id="WP_145068804.1">
    <property type="nucleotide sequence ID" value="NZ_CP036287.1"/>
</dbReference>